<dbReference type="InterPro" id="IPR018389">
    <property type="entry name" value="DctP_fam"/>
</dbReference>
<dbReference type="EMBL" id="JAAFGW010000002">
    <property type="protein sequence ID" value="NDP46819.1"/>
    <property type="molecule type" value="Genomic_DNA"/>
</dbReference>
<evidence type="ECO:0000256" key="2">
    <source>
        <dbReference type="SAM" id="SignalP"/>
    </source>
</evidence>
<dbReference type="Gene3D" id="3.40.190.170">
    <property type="entry name" value="Bacterial extracellular solute-binding protein, family 7"/>
    <property type="match status" value="1"/>
</dbReference>
<gene>
    <name evidence="3" type="ORF">GZ085_00230</name>
</gene>
<dbReference type="PANTHER" id="PTHR33376:SF4">
    <property type="entry name" value="SIALIC ACID-BINDING PERIPLASMIC PROTEIN SIAP"/>
    <property type="match status" value="1"/>
</dbReference>
<dbReference type="InterPro" id="IPR038404">
    <property type="entry name" value="TRAP_DctP_sf"/>
</dbReference>
<keyword evidence="1 2" id="KW-0732">Signal</keyword>
<dbReference type="NCBIfam" id="NF037995">
    <property type="entry name" value="TRAP_S1"/>
    <property type="match status" value="1"/>
</dbReference>
<accession>A0A7C9JZM5</accession>
<evidence type="ECO:0000256" key="1">
    <source>
        <dbReference type="ARBA" id="ARBA00022729"/>
    </source>
</evidence>
<feature type="chain" id="PRO_5028963786" evidence="2">
    <location>
        <begin position="27"/>
        <end position="327"/>
    </location>
</feature>
<dbReference type="GO" id="GO:0055085">
    <property type="term" value="P:transmembrane transport"/>
    <property type="evidence" value="ECO:0007669"/>
    <property type="project" value="InterPro"/>
</dbReference>
<organism evidence="3 4">
    <name type="scientific">Sulfuriferula multivorans</name>
    <dbReference type="NCBI Taxonomy" id="1559896"/>
    <lineage>
        <taxon>Bacteria</taxon>
        <taxon>Pseudomonadati</taxon>
        <taxon>Pseudomonadota</taxon>
        <taxon>Betaproteobacteria</taxon>
        <taxon>Nitrosomonadales</taxon>
        <taxon>Sulfuricellaceae</taxon>
        <taxon>Sulfuriferula</taxon>
    </lineage>
</organism>
<protein>
    <submittedName>
        <fullName evidence="3">TRAP transporter substrate-binding protein</fullName>
    </submittedName>
</protein>
<reference evidence="3 4" key="1">
    <citation type="submission" date="2019-09" db="EMBL/GenBank/DDBJ databases">
        <title>H2 Metabolism Revealed by Metagenomic Analysis in Subglacial Sediment of East Antarctica.</title>
        <authorList>
            <person name="Yang Z."/>
            <person name="Zhang Y."/>
            <person name="Lv Y."/>
            <person name="Yan W."/>
            <person name="Xiao X."/>
            <person name="Sun B."/>
            <person name="Ma H."/>
        </authorList>
    </citation>
    <scope>NUCLEOTIDE SEQUENCE [LARGE SCALE GENOMIC DNA]</scope>
    <source>
        <strain evidence="3">Bin2_2</strain>
    </source>
</reference>
<comment type="caution">
    <text evidence="3">The sequence shown here is derived from an EMBL/GenBank/DDBJ whole genome shotgun (WGS) entry which is preliminary data.</text>
</comment>
<dbReference type="CDD" id="cd13602">
    <property type="entry name" value="PBP2_TRAP_BpDctp6_7"/>
    <property type="match status" value="1"/>
</dbReference>
<proteinExistence type="predicted"/>
<dbReference type="AlphaFoldDB" id="A0A7C9JZM5"/>
<dbReference type="Proteomes" id="UP000483432">
    <property type="component" value="Unassembled WGS sequence"/>
</dbReference>
<evidence type="ECO:0000313" key="4">
    <source>
        <dbReference type="Proteomes" id="UP000483432"/>
    </source>
</evidence>
<sequence length="327" mass="35767">MNKQLMRKLTIVAAVALATTFNPAFAQVKWDLPSGYPPGNFHTENLQQFANDVDKATNGKLKITIHSNGSLFKANEIKRAVQGGQAQTGEIFLSNFGNEDPIFALDAVPFIANGYADAKKLWQLSKPATETRLNKQGLKVLYSVAWQPGGIYSVKPLNSAADLKGSKWRAYNAVSGRIAELVGAQPVTIQAAELSQALATGAVETFATSSATGYDSKAWEQVKYFYEINMSLPKNLVIVNQQAFLALDKPTQDAVVKAAAAAEERGWTSSEDKNKWYLEQLAKNGMKVEKPSVKFQTDLKKIGDTMLNEWLKQAGADGKAIIDAYRK</sequence>
<dbReference type="PANTHER" id="PTHR33376">
    <property type="match status" value="1"/>
</dbReference>
<feature type="signal peptide" evidence="2">
    <location>
        <begin position="1"/>
        <end position="26"/>
    </location>
</feature>
<name>A0A7C9JZM5_9PROT</name>
<dbReference type="Pfam" id="PF03480">
    <property type="entry name" value="DctP"/>
    <property type="match status" value="1"/>
</dbReference>
<evidence type="ECO:0000313" key="3">
    <source>
        <dbReference type="EMBL" id="NDP46819.1"/>
    </source>
</evidence>